<name>A0A0D2ZTR3_BRAOL</name>
<dbReference type="Proteomes" id="UP000032141">
    <property type="component" value="Unassembled WGS sequence"/>
</dbReference>
<evidence type="ECO:0000256" key="1">
    <source>
        <dbReference type="SAM" id="MobiDB-lite"/>
    </source>
</evidence>
<protein>
    <recommendedName>
        <fullName evidence="2">DUF4283 domain-containing protein</fullName>
    </recommendedName>
</protein>
<dbReference type="AlphaFoldDB" id="A0A0D2ZTR3"/>
<feature type="region of interest" description="Disordered" evidence="1">
    <location>
        <begin position="121"/>
        <end position="177"/>
    </location>
</feature>
<feature type="region of interest" description="Disordered" evidence="1">
    <location>
        <begin position="582"/>
        <end position="602"/>
    </location>
</feature>
<evidence type="ECO:0000313" key="4">
    <source>
        <dbReference type="Proteomes" id="UP000032141"/>
    </source>
</evidence>
<proteinExistence type="predicted"/>
<reference evidence="3" key="1">
    <citation type="journal article" date="2014" name="Genome Biol.">
        <title>Transcriptome and methylome profiling reveals relics of genome dominance in the mesopolyploid Brassica oleracea.</title>
        <authorList>
            <person name="Parkin I.A."/>
            <person name="Koh C."/>
            <person name="Tang H."/>
            <person name="Robinson S.J."/>
            <person name="Kagale S."/>
            <person name="Clarke W.E."/>
            <person name="Town C.D."/>
            <person name="Nixon J."/>
            <person name="Krishnakumar V."/>
            <person name="Bidwell S.L."/>
            <person name="Denoeud F."/>
            <person name="Belcram H."/>
            <person name="Links M.G."/>
            <person name="Just J."/>
            <person name="Clarke C."/>
            <person name="Bender T."/>
            <person name="Huebert T."/>
            <person name="Mason A.S."/>
            <person name="Pires J.C."/>
            <person name="Barker G."/>
            <person name="Moore J."/>
            <person name="Walley P.G."/>
            <person name="Manoli S."/>
            <person name="Batley J."/>
            <person name="Edwards D."/>
            <person name="Nelson M.N."/>
            <person name="Wang X."/>
            <person name="Paterson A.H."/>
            <person name="King G."/>
            <person name="Bancroft I."/>
            <person name="Chalhoub B."/>
            <person name="Sharpe A.G."/>
        </authorList>
    </citation>
    <scope>NUCLEOTIDE SEQUENCE [LARGE SCALE GENOMIC DNA]</scope>
    <source>
        <strain evidence="3">cv. TO1000</strain>
    </source>
</reference>
<evidence type="ECO:0000313" key="3">
    <source>
        <dbReference type="EnsemblPlants" id="Bo01124s010.1"/>
    </source>
</evidence>
<dbReference type="InterPro" id="IPR025558">
    <property type="entry name" value="DUF4283"/>
</dbReference>
<dbReference type="Pfam" id="PF14223">
    <property type="entry name" value="Retrotran_gag_2"/>
    <property type="match status" value="1"/>
</dbReference>
<dbReference type="HOGENOM" id="CLU_403543_0_0_1"/>
<reference evidence="3" key="2">
    <citation type="submission" date="2015-06" db="UniProtKB">
        <authorList>
            <consortium name="EnsemblPlants"/>
        </authorList>
    </citation>
    <scope>IDENTIFICATION</scope>
</reference>
<organism evidence="3 4">
    <name type="scientific">Brassica oleracea var. oleracea</name>
    <dbReference type="NCBI Taxonomy" id="109376"/>
    <lineage>
        <taxon>Eukaryota</taxon>
        <taxon>Viridiplantae</taxon>
        <taxon>Streptophyta</taxon>
        <taxon>Embryophyta</taxon>
        <taxon>Tracheophyta</taxon>
        <taxon>Spermatophyta</taxon>
        <taxon>Magnoliopsida</taxon>
        <taxon>eudicotyledons</taxon>
        <taxon>Gunneridae</taxon>
        <taxon>Pentapetalae</taxon>
        <taxon>rosids</taxon>
        <taxon>malvids</taxon>
        <taxon>Brassicales</taxon>
        <taxon>Brassicaceae</taxon>
        <taxon>Brassiceae</taxon>
        <taxon>Brassica</taxon>
    </lineage>
</organism>
<feature type="compositionally biased region" description="Basic residues" evidence="1">
    <location>
        <begin position="585"/>
        <end position="594"/>
    </location>
</feature>
<sequence>MWVKSIRVVVGRILRFWDSRNIKKNFEFVGVKPRLMESKIETLTLTLVNLFHLSRKRAVTMTEQVNRLVSPDRGRSKNAALPSTSQVTCSRLDVEGMDLQRTSSRELGNSLQVVIEDLRETATAISEDPPGAKEKPSEGERDKTSRTENTLSEAGEEIAESGEGFPPPSSPWTRDREASLQPVIEETNGVVSMVIPTEVLSDANPLWRCYVVGYFIGDAPHVGSIHATVNRIWANPKNKTKIDVQFIEKNTVFFRIENEQMRGRVLQKKYWHIVDIPLVNQNVVGKLLQELEDMAVQKSTEVGSSSDRLTEKYGEGARSGDSTDPPLNAEGYEEAFVLNRTEQKQWSLVQTGSTYNKVPSETGEGNSNGITVSPSRFNVLAVSEDEGELDDIEEGELVPVLTKTEVPRETKRRVDSSESEKSRYERWERSNRLSLNLMRLAMAGSIKPSMPKTEKAREFLEKIKECSQSELADKSIVGSLMNELTTKKFDWSQPIHDHLTHMSNLAAKLTTLGMEVHEQFLVQFIMNSLPLEFSQFQVNYNTIKDKWKFKELKAMLIQEEGRLRKMKDQVANLVGLGSASISKRTSSRKDKRNVKNFVKGPQSQIQGRRSCLWLASQPYENNKNESDQNYSDIVETMAEYSDFHVLEEILHNCFLFLRSFAVAVWVKEPQHACHVIPWDCVP</sequence>
<keyword evidence="4" id="KW-1185">Reference proteome</keyword>
<feature type="compositionally biased region" description="Basic and acidic residues" evidence="1">
    <location>
        <begin position="130"/>
        <end position="146"/>
    </location>
</feature>
<dbReference type="eggNOG" id="KOG2401">
    <property type="taxonomic scope" value="Eukaryota"/>
</dbReference>
<dbReference type="EnsemblPlants" id="Bo01124s010.1">
    <property type="protein sequence ID" value="Bo01124s010.1"/>
    <property type="gene ID" value="Bo01124s010"/>
</dbReference>
<feature type="region of interest" description="Disordered" evidence="1">
    <location>
        <begin position="299"/>
        <end position="328"/>
    </location>
</feature>
<dbReference type="STRING" id="109376.A0A0D2ZTR3"/>
<dbReference type="Pfam" id="PF14111">
    <property type="entry name" value="DUF4283"/>
    <property type="match status" value="1"/>
</dbReference>
<feature type="domain" description="DUF4283" evidence="2">
    <location>
        <begin position="206"/>
        <end position="279"/>
    </location>
</feature>
<dbReference type="eggNOG" id="KOG1075">
    <property type="taxonomic scope" value="Eukaryota"/>
</dbReference>
<dbReference type="Gramene" id="Bo01124s010.1">
    <property type="protein sequence ID" value="Bo01124s010.1"/>
    <property type="gene ID" value="Bo01124s010"/>
</dbReference>
<accession>A0A0D2ZTR3</accession>
<evidence type="ECO:0000259" key="2">
    <source>
        <dbReference type="Pfam" id="PF14111"/>
    </source>
</evidence>